<evidence type="ECO:0008006" key="2">
    <source>
        <dbReference type="Google" id="ProtNLM"/>
    </source>
</evidence>
<accession>A0A7C1AVB0</accession>
<organism evidence="1">
    <name type="scientific">Thermodesulforhabdus norvegica</name>
    <dbReference type="NCBI Taxonomy" id="39841"/>
    <lineage>
        <taxon>Bacteria</taxon>
        <taxon>Pseudomonadati</taxon>
        <taxon>Thermodesulfobacteriota</taxon>
        <taxon>Syntrophobacteria</taxon>
        <taxon>Syntrophobacterales</taxon>
        <taxon>Thermodesulforhabdaceae</taxon>
        <taxon>Thermodesulforhabdus</taxon>
    </lineage>
</organism>
<protein>
    <recommendedName>
        <fullName evidence="2">30S ribosomal protein S21</fullName>
    </recommendedName>
</protein>
<evidence type="ECO:0000313" key="1">
    <source>
        <dbReference type="EMBL" id="HDL89478.1"/>
    </source>
</evidence>
<gene>
    <name evidence="1" type="ORF">ENG14_01070</name>
</gene>
<dbReference type="AlphaFoldDB" id="A0A7C1AVB0"/>
<sequence length="66" mass="8284">MAEPEVQESFEKKIRKLRKDFQKNVQPVLRRHNYYLSKGERRRIKRKKAIKRLQRRERRMMLRSAS</sequence>
<proteinExistence type="predicted"/>
<dbReference type="EMBL" id="DQZW01000050">
    <property type="protein sequence ID" value="HDL89478.1"/>
    <property type="molecule type" value="Genomic_DNA"/>
</dbReference>
<reference evidence="1" key="1">
    <citation type="journal article" date="2020" name="mSystems">
        <title>Genome- and Community-Level Interaction Insights into Carbon Utilization and Element Cycling Functions of Hydrothermarchaeota in Hydrothermal Sediment.</title>
        <authorList>
            <person name="Zhou Z."/>
            <person name="Liu Y."/>
            <person name="Xu W."/>
            <person name="Pan J."/>
            <person name="Luo Z.H."/>
            <person name="Li M."/>
        </authorList>
    </citation>
    <scope>NUCLEOTIDE SEQUENCE [LARGE SCALE GENOMIC DNA]</scope>
    <source>
        <strain evidence="1">HyVt-19</strain>
    </source>
</reference>
<dbReference type="Proteomes" id="UP000886355">
    <property type="component" value="Unassembled WGS sequence"/>
</dbReference>
<comment type="caution">
    <text evidence="1">The sequence shown here is derived from an EMBL/GenBank/DDBJ whole genome shotgun (WGS) entry which is preliminary data.</text>
</comment>
<name>A0A7C1AVB0_9BACT</name>